<proteinExistence type="predicted"/>
<dbReference type="Proteomes" id="UP000602745">
    <property type="component" value="Unassembled WGS sequence"/>
</dbReference>
<keyword evidence="2" id="KW-1185">Reference proteome</keyword>
<reference evidence="1" key="2">
    <citation type="submission" date="2020-09" db="EMBL/GenBank/DDBJ databases">
        <authorList>
            <person name="Sun Q."/>
            <person name="Sedlacek I."/>
        </authorList>
    </citation>
    <scope>NUCLEOTIDE SEQUENCE</scope>
    <source>
        <strain evidence="1">CCM 7684</strain>
    </source>
</reference>
<sequence>MTEERYSLRELRLMTNGDLPATLSLDRLFNRSFEEQNKIVNKSIDLCARILVENRHLKQKRSEDELTIDLVMMLQAQGVDATHDTQIGGHCDIVIRGYFGFLWIGESKLGTDYNWILKGYEQLDTRYSTGLEGQDTGSMLIFSYRKNSASMFSRWLKHLKSNRSDVSIIENDNDTVSIHKHEGTERPFTVRHILVSLYWKPMDNKTPSQRNLARSGNS</sequence>
<dbReference type="AlphaFoldDB" id="A0A8J2VME8"/>
<reference evidence="1" key="1">
    <citation type="journal article" date="2014" name="Int. J. Syst. Evol. Microbiol.">
        <title>Complete genome sequence of Corynebacterium casei LMG S-19264T (=DSM 44701T), isolated from a smear-ripened cheese.</title>
        <authorList>
            <consortium name="US DOE Joint Genome Institute (JGI-PGF)"/>
            <person name="Walter F."/>
            <person name="Albersmeier A."/>
            <person name="Kalinowski J."/>
            <person name="Ruckert C."/>
        </authorList>
    </citation>
    <scope>NUCLEOTIDE SEQUENCE</scope>
    <source>
        <strain evidence="1">CCM 7684</strain>
    </source>
</reference>
<organism evidence="1 2">
    <name type="scientific">Agaricicola taiwanensis</name>
    <dbReference type="NCBI Taxonomy" id="591372"/>
    <lineage>
        <taxon>Bacteria</taxon>
        <taxon>Pseudomonadati</taxon>
        <taxon>Pseudomonadota</taxon>
        <taxon>Alphaproteobacteria</taxon>
        <taxon>Rhodobacterales</taxon>
        <taxon>Paracoccaceae</taxon>
        <taxon>Agaricicola</taxon>
    </lineage>
</organism>
<gene>
    <name evidence="1" type="ORF">GCM10007276_07050</name>
</gene>
<comment type="caution">
    <text evidence="1">The sequence shown here is derived from an EMBL/GenBank/DDBJ whole genome shotgun (WGS) entry which is preliminary data.</text>
</comment>
<evidence type="ECO:0000313" key="1">
    <source>
        <dbReference type="EMBL" id="GGE32383.1"/>
    </source>
</evidence>
<dbReference type="EMBL" id="BMCP01000001">
    <property type="protein sequence ID" value="GGE32383.1"/>
    <property type="molecule type" value="Genomic_DNA"/>
</dbReference>
<protein>
    <submittedName>
        <fullName evidence="1">Uncharacterized protein</fullName>
    </submittedName>
</protein>
<accession>A0A8J2VME8</accession>
<evidence type="ECO:0000313" key="2">
    <source>
        <dbReference type="Proteomes" id="UP000602745"/>
    </source>
</evidence>
<dbReference type="RefSeq" id="WP_188408307.1">
    <property type="nucleotide sequence ID" value="NZ_BMCP01000001.1"/>
</dbReference>
<name>A0A8J2VME8_9RHOB</name>